<comment type="caution">
    <text evidence="1">The sequence shown here is derived from an EMBL/GenBank/DDBJ whole genome shotgun (WGS) entry which is preliminary data.</text>
</comment>
<proteinExistence type="predicted"/>
<keyword evidence="2" id="KW-1185">Reference proteome</keyword>
<protein>
    <submittedName>
        <fullName evidence="1">Uncharacterized protein</fullName>
    </submittedName>
</protein>
<accession>A0ACC1RIF1</accession>
<name>A0ACC1RIF1_9APHY</name>
<evidence type="ECO:0000313" key="2">
    <source>
        <dbReference type="Proteomes" id="UP001148662"/>
    </source>
</evidence>
<evidence type="ECO:0000313" key="1">
    <source>
        <dbReference type="EMBL" id="KAJ3518475.1"/>
    </source>
</evidence>
<dbReference type="EMBL" id="JANHOG010002961">
    <property type="protein sequence ID" value="KAJ3518475.1"/>
    <property type="molecule type" value="Genomic_DNA"/>
</dbReference>
<sequence>MRGNSERGPLQTTAITCSQGTRYRLKTTRSREQPGYLQQIRFDTHYRKAPSLDMSGEALSIALPLPRLPADILDAVVEHVEDTNTLKILSLVSSQFLRPTRRILFHALTVGTHDIHATQRWIDHFEWKSCVHILRLRGSPTLDGSPSFGLLEDVLMRFPAVKELTLFDYEALDQYWSHSSPSIHLPSIKKLFMHSVHTKRFSGLAKVLATFPALFDLKVHHVEWRETDDGTPESQAFLRDAPRHPIQKLDVWSCWTKPLLNYLFPADTFVQLRQGEIDIYSEFCVPRWRPIVERAGRHLEHLTIHYRGYDDVDLLDLAVNTELKSISLDFALYDFVPDWILQTLASLRSRVIDRISLDLQETRMFGLSLDPLKFGQLDQLLSGAQFSSLKAVNIDFEFIDAREYEEPVNDEGRVADMKIAIVNRMPQLYGRGILTVEPVIYTLNDDSD</sequence>
<reference evidence="1" key="1">
    <citation type="submission" date="2022-07" db="EMBL/GenBank/DDBJ databases">
        <title>Genome Sequence of Phlebia brevispora.</title>
        <authorList>
            <person name="Buettner E."/>
        </authorList>
    </citation>
    <scope>NUCLEOTIDE SEQUENCE</scope>
    <source>
        <strain evidence="1">MPL23</strain>
    </source>
</reference>
<dbReference type="Proteomes" id="UP001148662">
    <property type="component" value="Unassembled WGS sequence"/>
</dbReference>
<gene>
    <name evidence="1" type="ORF">NM688_g9436</name>
</gene>
<organism evidence="1 2">
    <name type="scientific">Phlebia brevispora</name>
    <dbReference type="NCBI Taxonomy" id="194682"/>
    <lineage>
        <taxon>Eukaryota</taxon>
        <taxon>Fungi</taxon>
        <taxon>Dikarya</taxon>
        <taxon>Basidiomycota</taxon>
        <taxon>Agaricomycotina</taxon>
        <taxon>Agaricomycetes</taxon>
        <taxon>Polyporales</taxon>
        <taxon>Meruliaceae</taxon>
        <taxon>Phlebia</taxon>
    </lineage>
</organism>